<keyword evidence="4" id="KW-1185">Reference proteome</keyword>
<dbReference type="RefSeq" id="XP_049180065.1">
    <property type="nucleotide sequence ID" value="XM_049324111.1"/>
</dbReference>
<dbReference type="InterPro" id="IPR053828">
    <property type="entry name" value="Nucleosidase_C"/>
</dbReference>
<organism evidence="3 4">
    <name type="scientific">Candida oxycetoniae</name>
    <dbReference type="NCBI Taxonomy" id="497107"/>
    <lineage>
        <taxon>Eukaryota</taxon>
        <taxon>Fungi</taxon>
        <taxon>Dikarya</taxon>
        <taxon>Ascomycota</taxon>
        <taxon>Saccharomycotina</taxon>
        <taxon>Pichiomycetes</taxon>
        <taxon>Debaryomycetaceae</taxon>
        <taxon>Candida/Lodderomyces clade</taxon>
        <taxon>Candida</taxon>
    </lineage>
</organism>
<dbReference type="Pfam" id="PF21953">
    <property type="entry name" value="NadN_nucleosid_C"/>
    <property type="match status" value="1"/>
</dbReference>
<sequence>MRFMIGIGVIYGVVFIALSTLCGSTHTDPVIRSLKWNDINFLHTTDTHGWYSGHINQNQYNADWGDFVSFVTHQREISRKQGQDFLLIDCGDRHDGNGLSDITTPNGLKSTPIFIKQSYDILTIGNHELYLLENSQMEFEVVAKHFSEEYVCSNVEYKLANGTFVPFGSKYRYFETPVQKKKVLVFGFLFDFKRFNKGTRVTSIEEEMNKSWFKDTLQLFQNKVDLIIIAGHTPVAHEWPEFYALHKRLRQFYPSTIIQYFGGHSHIRDFVVFDSRSTGIQSGRYSETVGWVSINMSHVELPEKERFARKYIDFNKDSFLKHSNKTSKAAFDTPKGREVTKLIKSTREELKLNNLIGTVSMNYYVDYVPVDHPKSIWNLLTNHVLPTLPGSGERLIIINTGSIRYDLYKGPYTVDSQFIVSPFENKWVNLTVPKSVATRVVEKLNDASYISASRLKPPQQYVNNKNMWNFNQASSQQPLLLLEDISSSKSKTRLTKGYITHDDFGSDGDDTLHRGVVNFKIPNVVQSVQFEDESDHNIDLIFYDFITPNVLWALRELKYRVDNKNPDVYSNVYLGALLNDYIKQNLA</sequence>
<dbReference type="GO" id="GO:0009166">
    <property type="term" value="P:nucleotide catabolic process"/>
    <property type="evidence" value="ECO:0007669"/>
    <property type="project" value="InterPro"/>
</dbReference>
<dbReference type="InterPro" id="IPR014485">
    <property type="entry name" value="Pesterase_C1039"/>
</dbReference>
<dbReference type="Pfam" id="PF00149">
    <property type="entry name" value="Metallophos"/>
    <property type="match status" value="1"/>
</dbReference>
<dbReference type="PANTHER" id="PTHR11575">
    <property type="entry name" value="5'-NUCLEOTIDASE-RELATED"/>
    <property type="match status" value="1"/>
</dbReference>
<dbReference type="GO" id="GO:0005829">
    <property type="term" value="C:cytosol"/>
    <property type="evidence" value="ECO:0007669"/>
    <property type="project" value="TreeGrafter"/>
</dbReference>
<reference evidence="3" key="1">
    <citation type="journal article" date="2022" name="DNA Res.">
        <title>Genome analysis of five recently described species of the CUG-Ser clade uncovers Candida theae as a new hybrid lineage with pathogenic potential in the Candida parapsilosis species complex.</title>
        <authorList>
            <person name="Mixao V."/>
            <person name="Del Olmo V."/>
            <person name="Hegedusova E."/>
            <person name="Saus E."/>
            <person name="Pryszcz L."/>
            <person name="Cillingova A."/>
            <person name="Nosek J."/>
            <person name="Gabaldon T."/>
        </authorList>
    </citation>
    <scope>NUCLEOTIDE SEQUENCE</scope>
    <source>
        <strain evidence="3">CBS 10844</strain>
    </source>
</reference>
<dbReference type="GO" id="GO:0016787">
    <property type="term" value="F:hydrolase activity"/>
    <property type="evidence" value="ECO:0007669"/>
    <property type="project" value="InterPro"/>
</dbReference>
<gene>
    <name evidence="3" type="ORF">KGF56_002840</name>
</gene>
<evidence type="ECO:0000259" key="1">
    <source>
        <dbReference type="Pfam" id="PF00149"/>
    </source>
</evidence>
<evidence type="ECO:0000259" key="2">
    <source>
        <dbReference type="Pfam" id="PF21953"/>
    </source>
</evidence>
<dbReference type="Gene3D" id="3.60.21.10">
    <property type="match status" value="1"/>
</dbReference>
<dbReference type="SUPFAM" id="SSF55816">
    <property type="entry name" value="5'-nucleotidase (syn. UDP-sugar hydrolase), C-terminal domain"/>
    <property type="match status" value="1"/>
</dbReference>
<dbReference type="CDD" id="cd07407">
    <property type="entry name" value="MPP_YHR202W_N"/>
    <property type="match status" value="1"/>
</dbReference>
<dbReference type="InterPro" id="IPR041823">
    <property type="entry name" value="YHR202W_N"/>
</dbReference>
<feature type="domain" description="Calcineurin-like phosphoesterase" evidence="1">
    <location>
        <begin position="40"/>
        <end position="267"/>
    </location>
</feature>
<accession>A0AAI9WY03</accession>
<dbReference type="PANTHER" id="PTHR11575:SF22">
    <property type="entry name" value="ADL392WP"/>
    <property type="match status" value="1"/>
</dbReference>
<evidence type="ECO:0000313" key="4">
    <source>
        <dbReference type="Proteomes" id="UP001202479"/>
    </source>
</evidence>
<name>A0AAI9WY03_9ASCO</name>
<dbReference type="EMBL" id="JAHUZD010000104">
    <property type="protein sequence ID" value="KAI3404320.2"/>
    <property type="molecule type" value="Genomic_DNA"/>
</dbReference>
<dbReference type="InterPro" id="IPR004843">
    <property type="entry name" value="Calcineurin-like_PHP"/>
</dbReference>
<evidence type="ECO:0008006" key="5">
    <source>
        <dbReference type="Google" id="ProtNLM"/>
    </source>
</evidence>
<evidence type="ECO:0000313" key="3">
    <source>
        <dbReference type="EMBL" id="KAI3404320.2"/>
    </source>
</evidence>
<dbReference type="AlphaFoldDB" id="A0AAI9WY03"/>
<proteinExistence type="predicted"/>
<dbReference type="GeneID" id="73380457"/>
<protein>
    <recommendedName>
        <fullName evidence="5">Calcineurin-like phosphoesterase domain-containing protein</fullName>
    </recommendedName>
</protein>
<dbReference type="InterPro" id="IPR006179">
    <property type="entry name" value="5_nucleotidase/apyrase"/>
</dbReference>
<comment type="caution">
    <text evidence="3">The sequence shown here is derived from an EMBL/GenBank/DDBJ whole genome shotgun (WGS) entry which is preliminary data.</text>
</comment>
<dbReference type="Gene3D" id="3.90.780.10">
    <property type="entry name" value="5'-Nucleotidase, C-terminal domain"/>
    <property type="match status" value="2"/>
</dbReference>
<dbReference type="GO" id="GO:0005576">
    <property type="term" value="C:extracellular region"/>
    <property type="evidence" value="ECO:0007669"/>
    <property type="project" value="UniProtKB-ARBA"/>
</dbReference>
<dbReference type="SUPFAM" id="SSF56300">
    <property type="entry name" value="Metallo-dependent phosphatases"/>
    <property type="match status" value="1"/>
</dbReference>
<feature type="domain" description="Putative 5'-nucleotidase C-terminal" evidence="2">
    <location>
        <begin position="362"/>
        <end position="551"/>
    </location>
</feature>
<dbReference type="Proteomes" id="UP001202479">
    <property type="component" value="Unassembled WGS sequence"/>
</dbReference>
<dbReference type="InterPro" id="IPR036907">
    <property type="entry name" value="5'-Nucleotdase_C_sf"/>
</dbReference>
<dbReference type="PIRSF" id="PIRSF017316">
    <property type="entry name" value="Pesterase_C1039"/>
    <property type="match status" value="1"/>
</dbReference>
<dbReference type="InterPro" id="IPR029052">
    <property type="entry name" value="Metallo-depent_PP-like"/>
</dbReference>
<dbReference type="FunFam" id="3.60.21.10:FF:000043">
    <property type="entry name" value="Ser/Thr protein phosphatase family"/>
    <property type="match status" value="1"/>
</dbReference>